<dbReference type="SMART" id="SM00823">
    <property type="entry name" value="PKS_PP"/>
    <property type="match status" value="1"/>
</dbReference>
<dbReference type="SUPFAM" id="SSF47336">
    <property type="entry name" value="ACP-like"/>
    <property type="match status" value="1"/>
</dbReference>
<organism evidence="5 6">
    <name type="scientific">Winogradskya humida</name>
    <dbReference type="NCBI Taxonomy" id="113566"/>
    <lineage>
        <taxon>Bacteria</taxon>
        <taxon>Bacillati</taxon>
        <taxon>Actinomycetota</taxon>
        <taxon>Actinomycetes</taxon>
        <taxon>Micromonosporales</taxon>
        <taxon>Micromonosporaceae</taxon>
        <taxon>Winogradskya</taxon>
    </lineage>
</organism>
<dbReference type="PANTHER" id="PTHR45527">
    <property type="entry name" value="NONRIBOSOMAL PEPTIDE SYNTHETASE"/>
    <property type="match status" value="1"/>
</dbReference>
<dbReference type="InterPro" id="IPR001242">
    <property type="entry name" value="Condensation_dom"/>
</dbReference>
<evidence type="ECO:0000313" key="6">
    <source>
        <dbReference type="Proteomes" id="UP000603200"/>
    </source>
</evidence>
<dbReference type="InterPro" id="IPR009081">
    <property type="entry name" value="PP-bd_ACP"/>
</dbReference>
<keyword evidence="6" id="KW-1185">Reference proteome</keyword>
<dbReference type="InterPro" id="IPR023213">
    <property type="entry name" value="CAT-like_dom_sf"/>
</dbReference>
<evidence type="ECO:0000256" key="1">
    <source>
        <dbReference type="ARBA" id="ARBA00001957"/>
    </source>
</evidence>
<dbReference type="RefSeq" id="WP_203841514.1">
    <property type="nucleotide sequence ID" value="NZ_BAAATV010000019.1"/>
</dbReference>
<keyword evidence="2" id="KW-0596">Phosphopantetheine</keyword>
<dbReference type="Gene3D" id="1.10.1200.10">
    <property type="entry name" value="ACP-like"/>
    <property type="match status" value="1"/>
</dbReference>
<dbReference type="Pfam" id="PF00668">
    <property type="entry name" value="Condensation"/>
    <property type="match status" value="1"/>
</dbReference>
<comment type="caution">
    <text evidence="5">The sequence shown here is derived from an EMBL/GenBank/DDBJ whole genome shotgun (WGS) entry which is preliminary data.</text>
</comment>
<dbReference type="PANTHER" id="PTHR45527:SF1">
    <property type="entry name" value="FATTY ACID SYNTHASE"/>
    <property type="match status" value="1"/>
</dbReference>
<feature type="domain" description="Carrier" evidence="4">
    <location>
        <begin position="7"/>
        <end position="81"/>
    </location>
</feature>
<evidence type="ECO:0000313" key="5">
    <source>
        <dbReference type="EMBL" id="GIE24502.1"/>
    </source>
</evidence>
<keyword evidence="3" id="KW-0597">Phosphoprotein</keyword>
<dbReference type="SUPFAM" id="SSF52777">
    <property type="entry name" value="CoA-dependent acyltransferases"/>
    <property type="match status" value="2"/>
</dbReference>
<name>A0ABQ4A2C1_9ACTN</name>
<dbReference type="EMBL" id="BOMN01000111">
    <property type="protein sequence ID" value="GIE24502.1"/>
    <property type="molecule type" value="Genomic_DNA"/>
</dbReference>
<reference evidence="5 6" key="1">
    <citation type="submission" date="2021-01" db="EMBL/GenBank/DDBJ databases">
        <title>Whole genome shotgun sequence of Actinoplanes humidus NBRC 14915.</title>
        <authorList>
            <person name="Komaki H."/>
            <person name="Tamura T."/>
        </authorList>
    </citation>
    <scope>NUCLEOTIDE SEQUENCE [LARGE SCALE GENOMIC DNA]</scope>
    <source>
        <strain evidence="5 6">NBRC 14915</strain>
    </source>
</reference>
<dbReference type="Pfam" id="PF00550">
    <property type="entry name" value="PP-binding"/>
    <property type="match status" value="1"/>
</dbReference>
<comment type="cofactor">
    <cofactor evidence="1">
        <name>pantetheine 4'-phosphate</name>
        <dbReference type="ChEBI" id="CHEBI:47942"/>
    </cofactor>
</comment>
<dbReference type="InterPro" id="IPR020806">
    <property type="entry name" value="PKS_PP-bd"/>
</dbReference>
<dbReference type="Gene3D" id="3.30.559.10">
    <property type="entry name" value="Chloramphenicol acetyltransferase-like domain"/>
    <property type="match status" value="1"/>
</dbReference>
<accession>A0ABQ4A2C1</accession>
<dbReference type="PROSITE" id="PS50075">
    <property type="entry name" value="CARRIER"/>
    <property type="match status" value="1"/>
</dbReference>
<proteinExistence type="predicted"/>
<dbReference type="Gene3D" id="3.30.559.30">
    <property type="entry name" value="Nonribosomal peptide synthetase, condensation domain"/>
    <property type="match status" value="1"/>
</dbReference>
<sequence length="522" mass="57237">MVTRDVIDAGPEQVTLAQVWAQILGVEQIGLDDDFFVLGGDSLMAIKAIVEAERHGIPIALTDLFERPTIRQLVAAIRPAPQEAVPPEPAGLVSAADLAALPADVERAFPASLLQQGLIFEGIAQDDSLYHDVISRRITVPYDEAAMRGALDVLADRHESLRTSINLSGYSTLLQLVSRKVTIPLRSTQVADNDAGNALRADLAYAGEPLDVEQGPLLRVAVTAMADDTFQITYGFHHAIMDGWSDTVFITELMDCYLALRRGEKPAATGPRPQMAEFVRRERQAVESPVTRDFWAARTRDLPAVAEPERSSARHRVSVPVAADTWQQVTDFAAAQRVPVKSVLLAAHLAARHARTGDARPVTGLVCNGRVEEAGGDQMIGLFLNVLPVSVPMSADGGDLVRRVRRAEQDLFPHRRFPYAEVKRINGRHLYDTTFNYVHFRLEQRLHSSGVMPSGSREIHDKVSFPLIIDAVQSPDGIGLRLDLSADTLVWPADELATYGELHHATLRRLIAGRPLTGARDE</sequence>
<evidence type="ECO:0000259" key="4">
    <source>
        <dbReference type="PROSITE" id="PS50075"/>
    </source>
</evidence>
<dbReference type="Proteomes" id="UP000603200">
    <property type="component" value="Unassembled WGS sequence"/>
</dbReference>
<protein>
    <recommendedName>
        <fullName evidence="4">Carrier domain-containing protein</fullName>
    </recommendedName>
</protein>
<dbReference type="InterPro" id="IPR036736">
    <property type="entry name" value="ACP-like_sf"/>
</dbReference>
<gene>
    <name evidence="5" type="ORF">Ahu01nite_076040</name>
</gene>
<evidence type="ECO:0000256" key="2">
    <source>
        <dbReference type="ARBA" id="ARBA00022450"/>
    </source>
</evidence>
<evidence type="ECO:0000256" key="3">
    <source>
        <dbReference type="ARBA" id="ARBA00022553"/>
    </source>
</evidence>